<dbReference type="InterPro" id="IPR023534">
    <property type="entry name" value="Rof/RNase_P-like"/>
</dbReference>
<comment type="caution">
    <text evidence="1">The sequence shown here is derived from an EMBL/GenBank/DDBJ whole genome shotgun (WGS) entry which is preliminary data.</text>
</comment>
<accession>A0A7C5MYN8</accession>
<proteinExistence type="predicted"/>
<sequence>MSDASYRPISCGLHSEYELLAMRCAPVTVHYRDETGAGHRFRGRIVDLLTRDGAEFMRLESERGTLEVRLDRIVRLRGP</sequence>
<protein>
    <submittedName>
        <fullName evidence="1">Transcriptional antiterminator, Rof</fullName>
    </submittedName>
</protein>
<dbReference type="SUPFAM" id="SSF101744">
    <property type="entry name" value="Rof/RNase P subunit-like"/>
    <property type="match status" value="1"/>
</dbReference>
<name>A0A7C5MYN8_9GAMM</name>
<dbReference type="AlphaFoldDB" id="A0A7C5MYN8"/>
<dbReference type="EMBL" id="DROM01000369">
    <property type="protein sequence ID" value="HHH13799.1"/>
    <property type="molecule type" value="Genomic_DNA"/>
</dbReference>
<reference evidence="1" key="1">
    <citation type="journal article" date="2020" name="mSystems">
        <title>Genome- and Community-Level Interaction Insights into Carbon Utilization and Element Cycling Functions of Hydrothermarchaeota in Hydrothermal Sediment.</title>
        <authorList>
            <person name="Zhou Z."/>
            <person name="Liu Y."/>
            <person name="Xu W."/>
            <person name="Pan J."/>
            <person name="Luo Z.H."/>
            <person name="Li M."/>
        </authorList>
    </citation>
    <scope>NUCLEOTIDE SEQUENCE [LARGE SCALE GENOMIC DNA]</scope>
    <source>
        <strain evidence="1">HyVt-535</strain>
    </source>
</reference>
<dbReference type="Proteomes" id="UP000886100">
    <property type="component" value="Unassembled WGS sequence"/>
</dbReference>
<dbReference type="Gene3D" id="2.30.30.400">
    <property type="entry name" value="Rof-like"/>
    <property type="match status" value="1"/>
</dbReference>
<organism evidence="1">
    <name type="scientific">Thiolapillus brandeum</name>
    <dbReference type="NCBI Taxonomy" id="1076588"/>
    <lineage>
        <taxon>Bacteria</taxon>
        <taxon>Pseudomonadati</taxon>
        <taxon>Pseudomonadota</taxon>
        <taxon>Gammaproteobacteria</taxon>
        <taxon>Chromatiales</taxon>
        <taxon>Sedimenticolaceae</taxon>
        <taxon>Thiolapillus</taxon>
    </lineage>
</organism>
<evidence type="ECO:0000313" key="1">
    <source>
        <dbReference type="EMBL" id="HHH13799.1"/>
    </source>
</evidence>
<dbReference type="InterPro" id="IPR038626">
    <property type="entry name" value="Rof-like_sf"/>
</dbReference>
<gene>
    <name evidence="1" type="ORF">ENJ98_06135</name>
</gene>